<keyword evidence="1" id="KW-0732">Signal</keyword>
<gene>
    <name evidence="2" type="ordered locus">Dtur_0536</name>
</gene>
<feature type="signal peptide" evidence="1">
    <location>
        <begin position="1"/>
        <end position="23"/>
    </location>
</feature>
<name>B8DZ93_DICTD</name>
<dbReference type="Proteomes" id="UP000007719">
    <property type="component" value="Chromosome"/>
</dbReference>
<evidence type="ECO:0000313" key="2">
    <source>
        <dbReference type="EMBL" id="ACK41826.1"/>
    </source>
</evidence>
<protein>
    <submittedName>
        <fullName evidence="2">Uncharacterized protein</fullName>
    </submittedName>
</protein>
<sequence length="351" mass="38086">MKTKLILIFLLISLLLMSFSASAQQGLTLQDLLPESNKVPSWIKPGLVAVYKFQGGSGDQTSAGTGQGYQIYVITNIENNMAYGIGFDIFIAAGYPSYSSSIKPLKGVVYLDPKEVQDEVRKAQAAGFPQGMRQETGTAGNNLYYYLLESSDYQSMTRYFFVYDKNGLIQQVRILEKYGDGSSTVINVDLLGVYQTSLPSINTMPPAVKASPSYQLYSSVSLFGGTTSLSNPTPFGTTSYSLAKSTGSILTFSSQMNTSYGSKASKSYGNQYVGPFYIHPQLLKTNSILNIPQIGFSWTVAGRGQYGGILTQVQFSGSPIAQFEYDPNSGLLISCNFPTGGGMYFIAVLSR</sequence>
<organism evidence="2 3">
    <name type="scientific">Dictyoglomus turgidum (strain DSM 6724 / Z-1310)</name>
    <dbReference type="NCBI Taxonomy" id="515635"/>
    <lineage>
        <taxon>Bacteria</taxon>
        <taxon>Pseudomonadati</taxon>
        <taxon>Dictyoglomota</taxon>
        <taxon>Dictyoglomia</taxon>
        <taxon>Dictyoglomales</taxon>
        <taxon>Dictyoglomaceae</taxon>
        <taxon>Dictyoglomus</taxon>
    </lineage>
</organism>
<dbReference type="AlphaFoldDB" id="B8DZ93"/>
<dbReference type="RefSeq" id="WP_012582911.1">
    <property type="nucleotide sequence ID" value="NC_011661.1"/>
</dbReference>
<feature type="chain" id="PRO_5002870980" evidence="1">
    <location>
        <begin position="24"/>
        <end position="351"/>
    </location>
</feature>
<reference evidence="3" key="1">
    <citation type="journal article" date="2016" name="Front. Microbiol.">
        <title>The complete genome sequence of hyperthermophile Dictyoglomus turgidum DSM 6724 reveals a specialized carbohydrate fermentor.</title>
        <authorList>
            <person name="Brumm P.J."/>
            <person name="Gowda K."/>
            <person name="Robb F.T."/>
            <person name="Mead D.A."/>
        </authorList>
    </citation>
    <scope>NUCLEOTIDE SEQUENCE [LARGE SCALE GENOMIC DNA]</scope>
    <source>
        <strain evidence="3">DSM 6724 / Z-1310</strain>
    </source>
</reference>
<dbReference type="eggNOG" id="ENOG5033EUD">
    <property type="taxonomic scope" value="Bacteria"/>
</dbReference>
<dbReference type="EMBL" id="CP001251">
    <property type="protein sequence ID" value="ACK41826.1"/>
    <property type="molecule type" value="Genomic_DNA"/>
</dbReference>
<dbReference type="EnsemblBacteria" id="ACK41826">
    <property type="protein sequence ID" value="ACK41826"/>
    <property type="gene ID" value="Dtur_0536"/>
</dbReference>
<dbReference type="KEGG" id="dtu:Dtur_0536"/>
<proteinExistence type="predicted"/>
<keyword evidence="3" id="KW-1185">Reference proteome</keyword>
<dbReference type="OrthoDB" id="37761at2"/>
<evidence type="ECO:0000256" key="1">
    <source>
        <dbReference type="SAM" id="SignalP"/>
    </source>
</evidence>
<dbReference type="HOGENOM" id="CLU_860343_0_0_0"/>
<evidence type="ECO:0000313" key="3">
    <source>
        <dbReference type="Proteomes" id="UP000007719"/>
    </source>
</evidence>
<dbReference type="InParanoid" id="B8DZ93"/>
<accession>B8DZ93</accession>
<dbReference type="STRING" id="515635.Dtur_0536"/>